<keyword evidence="2" id="KW-1185">Reference proteome</keyword>
<accession>A0A136IN75</accession>
<reference evidence="2" key="1">
    <citation type="submission" date="2016-02" db="EMBL/GenBank/DDBJ databases">
        <title>Draft genome sequence of Microdochium bolleyi, a fungal endophyte of beachgrass.</title>
        <authorList>
            <consortium name="DOE Joint Genome Institute"/>
            <person name="David A.S."/>
            <person name="May G."/>
            <person name="Haridas S."/>
            <person name="Lim J."/>
            <person name="Wang M."/>
            <person name="Labutti K."/>
            <person name="Lipzen A."/>
            <person name="Barry K."/>
            <person name="Grigoriev I.V."/>
        </authorList>
    </citation>
    <scope>NUCLEOTIDE SEQUENCE [LARGE SCALE GENOMIC DNA]</scope>
    <source>
        <strain evidence="2">J235TASD1</strain>
    </source>
</reference>
<gene>
    <name evidence="1" type="ORF">Micbo1qcDRAFT_126310</name>
</gene>
<dbReference type="OrthoDB" id="4765574at2759"/>
<organism evidence="1 2">
    <name type="scientific">Microdochium bolleyi</name>
    <dbReference type="NCBI Taxonomy" id="196109"/>
    <lineage>
        <taxon>Eukaryota</taxon>
        <taxon>Fungi</taxon>
        <taxon>Dikarya</taxon>
        <taxon>Ascomycota</taxon>
        <taxon>Pezizomycotina</taxon>
        <taxon>Sordariomycetes</taxon>
        <taxon>Xylariomycetidae</taxon>
        <taxon>Xylariales</taxon>
        <taxon>Microdochiaceae</taxon>
        <taxon>Microdochium</taxon>
    </lineage>
</organism>
<dbReference type="STRING" id="196109.A0A136IN75"/>
<proteinExistence type="predicted"/>
<sequence>CSAGNPIGGIVDSLHLGANIDLALIALLGNKDLAKYILEASVDVDFLLKVDSLCGKADFLAKLDALLTSDKFLSSCAGAATSANINVQLGILLGNVKFMKQITAYLSSPGFLARFTAQFGANFNFGVKFAGWLGNKNFVNFIVSLCGKGAFGINLGLLLNDSVIIGKLRALLVLKADFGAAIGGLLADASFVGHCGKVLGLSAQLTAKFTALFDLKVNFALQLEAILGAAFKGKLTAFLGSGNCASILIGFFGNGSFHSACSGYFGKGTFFKAFAGLLVDAQFSAKFVGWVNAWFGAKVDFYTIFGQIFADVGFTTKACGLLKINAGIAVKISSVLGGGGFAKFCSGFTSGSLSTGGYATIGGGALAWIKNLIGGGRLV</sequence>
<feature type="non-terminal residue" evidence="1">
    <location>
        <position position="1"/>
    </location>
</feature>
<dbReference type="Proteomes" id="UP000070501">
    <property type="component" value="Unassembled WGS sequence"/>
</dbReference>
<dbReference type="EMBL" id="KQ964268">
    <property type="protein sequence ID" value="KXJ86397.1"/>
    <property type="molecule type" value="Genomic_DNA"/>
</dbReference>
<name>A0A136IN75_9PEZI</name>
<evidence type="ECO:0000313" key="1">
    <source>
        <dbReference type="EMBL" id="KXJ86397.1"/>
    </source>
</evidence>
<evidence type="ECO:0000313" key="2">
    <source>
        <dbReference type="Proteomes" id="UP000070501"/>
    </source>
</evidence>
<protein>
    <submittedName>
        <fullName evidence="1">Uncharacterized protein</fullName>
    </submittedName>
</protein>
<dbReference type="InParanoid" id="A0A136IN75"/>
<dbReference type="AlphaFoldDB" id="A0A136IN75"/>